<evidence type="ECO:0000256" key="8">
    <source>
        <dbReference type="PROSITE-ProRule" id="PRU10141"/>
    </source>
</evidence>
<organism evidence="11">
    <name type="scientific">Salvia splendens</name>
    <name type="common">Scarlet sage</name>
    <dbReference type="NCBI Taxonomy" id="180675"/>
    <lineage>
        <taxon>Eukaryota</taxon>
        <taxon>Viridiplantae</taxon>
        <taxon>Streptophyta</taxon>
        <taxon>Embryophyta</taxon>
        <taxon>Tracheophyta</taxon>
        <taxon>Spermatophyta</taxon>
        <taxon>Magnoliopsida</taxon>
        <taxon>eudicotyledons</taxon>
        <taxon>Gunneridae</taxon>
        <taxon>Pentapetalae</taxon>
        <taxon>asterids</taxon>
        <taxon>lamiids</taxon>
        <taxon>Lamiales</taxon>
        <taxon>Lamiaceae</taxon>
        <taxon>Nepetoideae</taxon>
        <taxon>Mentheae</taxon>
        <taxon>Salviinae</taxon>
        <taxon>Salvia</taxon>
        <taxon>Salvia subgen. Calosphace</taxon>
        <taxon>core Calosphace</taxon>
    </lineage>
</organism>
<dbReference type="FunFam" id="1.10.510.10:FF:000106">
    <property type="entry name" value="Non-specific serine/threonine protein kinase"/>
    <property type="match status" value="1"/>
</dbReference>
<dbReference type="Pfam" id="PF13041">
    <property type="entry name" value="PPR_2"/>
    <property type="match status" value="2"/>
</dbReference>
<dbReference type="InterPro" id="IPR000719">
    <property type="entry name" value="Prot_kinase_dom"/>
</dbReference>
<feature type="domain" description="Protein kinase" evidence="9">
    <location>
        <begin position="126"/>
        <end position="433"/>
    </location>
</feature>
<dbReference type="InterPro" id="IPR000961">
    <property type="entry name" value="AGC-kinase_C"/>
</dbReference>
<feature type="domain" description="AGC-kinase C-terminal" evidence="10">
    <location>
        <begin position="1177"/>
        <end position="1201"/>
    </location>
</feature>
<keyword evidence="4 8" id="KW-0547">Nucleotide-binding</keyword>
<dbReference type="Gene3D" id="1.10.510.10">
    <property type="entry name" value="Transferase(Phosphotransferase) domain 1"/>
    <property type="match status" value="1"/>
</dbReference>
<dbReference type="InterPro" id="IPR011009">
    <property type="entry name" value="Kinase-like_dom_sf"/>
</dbReference>
<feature type="repeat" description="PPR" evidence="7">
    <location>
        <begin position="638"/>
        <end position="672"/>
    </location>
</feature>
<dbReference type="Gene3D" id="1.25.40.10">
    <property type="entry name" value="Tetratricopeptide repeat domain"/>
    <property type="match status" value="4"/>
</dbReference>
<dbReference type="CDD" id="cd05599">
    <property type="entry name" value="STKc_NDR_like"/>
    <property type="match status" value="1"/>
</dbReference>
<keyword evidence="3" id="KW-0677">Repeat</keyword>
<evidence type="ECO:0000256" key="2">
    <source>
        <dbReference type="ARBA" id="ARBA00022679"/>
    </source>
</evidence>
<dbReference type="PROSITE" id="PS51285">
    <property type="entry name" value="AGC_KINASE_CTER"/>
    <property type="match status" value="2"/>
</dbReference>
<reference evidence="11" key="1">
    <citation type="submission" date="2018-01" db="EMBL/GenBank/DDBJ databases">
        <authorList>
            <person name="Mao J.F."/>
        </authorList>
    </citation>
    <scope>NUCLEOTIDE SEQUENCE</scope>
    <source>
        <strain evidence="11">Huo1</strain>
        <tissue evidence="11">Leaf</tissue>
    </source>
</reference>
<evidence type="ECO:0000259" key="10">
    <source>
        <dbReference type="PROSITE" id="PS51285"/>
    </source>
</evidence>
<feature type="binding site" evidence="8">
    <location>
        <position position="155"/>
    </location>
    <ligand>
        <name>ATP</name>
        <dbReference type="ChEBI" id="CHEBI:30616"/>
    </ligand>
</feature>
<dbReference type="CDD" id="cd21742">
    <property type="entry name" value="MobB_NDR_LATS-like"/>
    <property type="match status" value="1"/>
</dbReference>
<dbReference type="EMBL" id="PNBA02000020">
    <property type="protein sequence ID" value="KAG6389349.1"/>
    <property type="molecule type" value="Genomic_DNA"/>
</dbReference>
<dbReference type="SMART" id="SM00220">
    <property type="entry name" value="S_TKc"/>
    <property type="match status" value="1"/>
</dbReference>
<feature type="domain" description="AGC-kinase C-terminal" evidence="10">
    <location>
        <begin position="434"/>
        <end position="530"/>
    </location>
</feature>
<feature type="repeat" description="PPR" evidence="7">
    <location>
        <begin position="941"/>
        <end position="975"/>
    </location>
</feature>
<gene>
    <name evidence="11" type="ORF">SASPL_150817</name>
</gene>
<dbReference type="InterPro" id="IPR046848">
    <property type="entry name" value="E_motif"/>
</dbReference>
<evidence type="ECO:0000256" key="6">
    <source>
        <dbReference type="ARBA" id="ARBA00022840"/>
    </source>
</evidence>
<dbReference type="GO" id="GO:0003723">
    <property type="term" value="F:RNA binding"/>
    <property type="evidence" value="ECO:0007669"/>
    <property type="project" value="InterPro"/>
</dbReference>
<dbReference type="AlphaFoldDB" id="A0A8X8W815"/>
<evidence type="ECO:0000313" key="12">
    <source>
        <dbReference type="Proteomes" id="UP000298416"/>
    </source>
</evidence>
<reference evidence="11" key="2">
    <citation type="submission" date="2020-08" db="EMBL/GenBank/DDBJ databases">
        <title>Plant Genome Project.</title>
        <authorList>
            <person name="Zhang R.-G."/>
        </authorList>
    </citation>
    <scope>NUCLEOTIDE SEQUENCE</scope>
    <source>
        <strain evidence="11">Huo1</strain>
        <tissue evidence="11">Leaf</tissue>
    </source>
</reference>
<evidence type="ECO:0000256" key="5">
    <source>
        <dbReference type="ARBA" id="ARBA00022777"/>
    </source>
</evidence>
<evidence type="ECO:0000256" key="7">
    <source>
        <dbReference type="PROSITE-ProRule" id="PRU00708"/>
    </source>
</evidence>
<feature type="repeat" description="PPR" evidence="7">
    <location>
        <begin position="838"/>
        <end position="872"/>
    </location>
</feature>
<proteinExistence type="predicted"/>
<dbReference type="InterPro" id="IPR059233">
    <property type="entry name" value="MobB_NdrA/B/Cbk1"/>
</dbReference>
<keyword evidence="1" id="KW-0723">Serine/threonine-protein kinase</keyword>
<dbReference type="GO" id="GO:0005524">
    <property type="term" value="F:ATP binding"/>
    <property type="evidence" value="ECO:0007669"/>
    <property type="project" value="UniProtKB-UniRule"/>
</dbReference>
<dbReference type="InterPro" id="IPR046960">
    <property type="entry name" value="PPR_At4g14850-like_plant"/>
</dbReference>
<protein>
    <submittedName>
        <fullName evidence="11">Uncharacterized protein</fullName>
    </submittedName>
</protein>
<dbReference type="Pfam" id="PF01535">
    <property type="entry name" value="PPR"/>
    <property type="match status" value="6"/>
</dbReference>
<comment type="caution">
    <text evidence="11">The sequence shown here is derived from an EMBL/GenBank/DDBJ whole genome shotgun (WGS) entry which is preliminary data.</text>
</comment>
<keyword evidence="2" id="KW-0808">Transferase</keyword>
<dbReference type="FunFam" id="1.10.510.10:FF:000042">
    <property type="entry name" value="Non-specific serine/threonine protein kinase"/>
    <property type="match status" value="1"/>
</dbReference>
<dbReference type="InterPro" id="IPR002885">
    <property type="entry name" value="PPR_rpt"/>
</dbReference>
<keyword evidence="12" id="KW-1185">Reference proteome</keyword>
<dbReference type="Pfam" id="PF00069">
    <property type="entry name" value="Pkinase"/>
    <property type="match status" value="2"/>
</dbReference>
<feature type="repeat" description="PPR" evidence="7">
    <location>
        <begin position="737"/>
        <end position="771"/>
    </location>
</feature>
<dbReference type="InterPro" id="IPR017441">
    <property type="entry name" value="Protein_kinase_ATP_BS"/>
</dbReference>
<dbReference type="FunFam" id="1.25.40.10:FF:000305">
    <property type="entry name" value="Pentatricopeptide repeat-containing protein mitochondrial"/>
    <property type="match status" value="1"/>
</dbReference>
<dbReference type="InterPro" id="IPR011990">
    <property type="entry name" value="TPR-like_helical_dom_sf"/>
</dbReference>
<evidence type="ECO:0000259" key="9">
    <source>
        <dbReference type="PROSITE" id="PS50011"/>
    </source>
</evidence>
<dbReference type="InterPro" id="IPR008271">
    <property type="entry name" value="Ser/Thr_kinase_AS"/>
</dbReference>
<dbReference type="PROSITE" id="PS00107">
    <property type="entry name" value="PROTEIN_KINASE_ATP"/>
    <property type="match status" value="1"/>
</dbReference>
<evidence type="ECO:0000256" key="1">
    <source>
        <dbReference type="ARBA" id="ARBA00022527"/>
    </source>
</evidence>
<dbReference type="GO" id="GO:0004674">
    <property type="term" value="F:protein serine/threonine kinase activity"/>
    <property type="evidence" value="ECO:0007669"/>
    <property type="project" value="UniProtKB-KW"/>
</dbReference>
<evidence type="ECO:0000256" key="3">
    <source>
        <dbReference type="ARBA" id="ARBA00022737"/>
    </source>
</evidence>
<dbReference type="GO" id="GO:0009451">
    <property type="term" value="P:RNA modification"/>
    <property type="evidence" value="ECO:0007669"/>
    <property type="project" value="InterPro"/>
</dbReference>
<dbReference type="FunFam" id="1.25.40.10:FF:000344">
    <property type="entry name" value="Pentatricopeptide repeat-containing protein"/>
    <property type="match status" value="1"/>
</dbReference>
<dbReference type="PANTHER" id="PTHR47926">
    <property type="entry name" value="PENTATRICOPEPTIDE REPEAT-CONTAINING PROTEIN"/>
    <property type="match status" value="1"/>
</dbReference>
<dbReference type="PROSITE" id="PS00108">
    <property type="entry name" value="PROTEIN_KINASE_ST"/>
    <property type="match status" value="1"/>
</dbReference>
<keyword evidence="6 8" id="KW-0067">ATP-binding</keyword>
<dbReference type="SUPFAM" id="SSF56112">
    <property type="entry name" value="Protein kinase-like (PK-like)"/>
    <property type="match status" value="1"/>
</dbReference>
<dbReference type="Proteomes" id="UP000298416">
    <property type="component" value="Unassembled WGS sequence"/>
</dbReference>
<dbReference type="NCBIfam" id="TIGR00756">
    <property type="entry name" value="PPR"/>
    <property type="match status" value="5"/>
</dbReference>
<accession>A0A8X8W815</accession>
<dbReference type="PROSITE" id="PS50011">
    <property type="entry name" value="PROTEIN_KINASE_DOM"/>
    <property type="match status" value="1"/>
</dbReference>
<dbReference type="PROSITE" id="PS51375">
    <property type="entry name" value="PPR"/>
    <property type="match status" value="4"/>
</dbReference>
<dbReference type="FunFam" id="3.30.200.20:FF:000290">
    <property type="entry name" value="Non-specific serine/threonine protein kinase"/>
    <property type="match status" value="1"/>
</dbReference>
<dbReference type="Pfam" id="PF20431">
    <property type="entry name" value="E_motif"/>
    <property type="match status" value="1"/>
</dbReference>
<sequence length="1201" mass="135843">MDEEANNTNAEEEVLCSSLTLEKVAAAKQFIENHYRNQMISIQERKESFDFLFSIWRISVELLAFIVSTLKMINRKLNTGRRWILERKLATSDVPEEEQINLIKDLEQKETEYMRLRRNKICVDDFELLTIIGRGAFGEVRLCREKKSGNIYAMKKLKKSEMVSRGQVEHVRAERNLLAEVASHCIVKLYYSFQDAEYLYLVMEYLPGGDMMTLLMREDTLTENVAKFYIAQSVLAIESIHKHNYIHRDIKPDNLLLDKSGHMKLSDFGLCKPLDCRTLSTVNENEAMDDEDIKEPMDIDTRFPDATNGSNWRSPQEQLHHWQMNRRKLAFSTVGTPDYIAPEVLLKKGYGMECDWWSLGAIMYEMLVGYPPFYADDPMTTCRKIVHWRNHLKFPEDTELSFEAKDLICRLLCDVEHRLGTGGATQIKAHPWFVDVEWDKLYEMEAAFKPEVNGELDTQNFMKFDELEISSFYSIVSLQMYIVVCSASFCQVETDSESSHGGIVVLHLTPKDLSFVGYTYKNFDAVKALRYSSGDTMGGGSIMRATPMDSDVQMITSMDDVMSPQRTPPPNLQACVASLQSCAQNRELLEGTKVHARMIVSGHLSSPVSATSLINMYSKCSSIADAVSVFNSSKDVHNVFVYNSIIAGLTANDFPFEAFEFYRKMRSCGVEPDKFTFPCAIKACLDVSELRNIHGLIYKFKLNCDPYIGSALLHCYLKFEAMYDAEQLFERMPVRYDTVLWNAMINGFVQIGEFGKALAIFRRLVEMGLVPNEFSVTGVLSALTLGADVYNGKAVHAFVIKMGHDVGIEFSNVLIDMYGKCKHLDAALLVFDNMIERDMYSWNTIVSLHVRWKDQNEALRLLKMMVSSGFQPDVVTVTAALPACSYLSALMRGKEIHGYMICKGMHKLGSVNIANAIMDMYAKCGSLREARMVFDETEVKDVASWNIIVMCYGMHGFGEEALSMFSLMCEGGLKPDAVSFVGVLTACSHAGFFSRGQEILAEMQPKYGVTPDITHYACVIDMLGRGGKLEEAFELMSHMPIEPNHVVWRSFLAACQVHGNADMAKIAAEKVLELEPNHSGNYVLMSNVFGAAGRYAEVAELRHEMRQKDVKKSPGCSWIELTDGVRVFLNGDCEENFDDGLDTLTFCLREHSLTVDAVESWLGTGGATLIKAHPWFVEVEWDQLYEMEAAFKPDVNGELDT</sequence>
<dbReference type="Gene3D" id="3.30.200.20">
    <property type="entry name" value="Phosphorylase Kinase, domain 1"/>
    <property type="match status" value="1"/>
</dbReference>
<keyword evidence="5" id="KW-0418">Kinase</keyword>
<name>A0A8X8W815_SALSN</name>
<evidence type="ECO:0000256" key="4">
    <source>
        <dbReference type="ARBA" id="ARBA00022741"/>
    </source>
</evidence>
<evidence type="ECO:0000313" key="11">
    <source>
        <dbReference type="EMBL" id="KAG6389349.1"/>
    </source>
</evidence>
<dbReference type="PANTHER" id="PTHR47926:SF347">
    <property type="entry name" value="PENTATRICOPEPTIDE REPEAT-CONTAINING PROTEIN"/>
    <property type="match status" value="1"/>
</dbReference>